<dbReference type="PANTHER" id="PTHR34820:SF4">
    <property type="entry name" value="INNER MEMBRANE PROTEIN YEBZ"/>
    <property type="match status" value="1"/>
</dbReference>
<dbReference type="InterPro" id="IPR007348">
    <property type="entry name" value="CopC_dom"/>
</dbReference>
<dbReference type="GO" id="GO:0030313">
    <property type="term" value="C:cell envelope"/>
    <property type="evidence" value="ECO:0007669"/>
    <property type="project" value="UniProtKB-SubCell"/>
</dbReference>
<dbReference type="AlphaFoldDB" id="A0A239LDW2"/>
<dbReference type="InterPro" id="IPR032694">
    <property type="entry name" value="CopC/D"/>
</dbReference>
<dbReference type="GO" id="GO:0006825">
    <property type="term" value="P:copper ion transport"/>
    <property type="evidence" value="ECO:0007669"/>
    <property type="project" value="InterPro"/>
</dbReference>
<sequence length="117" mass="12345">MLKRPALVLSTVLFAALPAFAHSRPKVMVPAANSTVAAPSEVSVVFTEALEPKFSSLALTDAAGKTLSTEHSKADPADPKHLTLALPTLAPGTYFVHWVSTAPDGHKMDGDYSFSVK</sequence>
<dbReference type="GO" id="GO:0042597">
    <property type="term" value="C:periplasmic space"/>
    <property type="evidence" value="ECO:0007669"/>
    <property type="project" value="InterPro"/>
</dbReference>
<feature type="chain" id="PRO_5013212497" description="CopC domain-containing protein" evidence="5">
    <location>
        <begin position="22"/>
        <end position="117"/>
    </location>
</feature>
<evidence type="ECO:0000259" key="6">
    <source>
        <dbReference type="Pfam" id="PF04234"/>
    </source>
</evidence>
<dbReference type="Pfam" id="PF04234">
    <property type="entry name" value="CopC"/>
    <property type="match status" value="1"/>
</dbReference>
<comment type="subcellular location">
    <subcellularLocation>
        <location evidence="1">Cell envelope</location>
    </subcellularLocation>
</comment>
<keyword evidence="2" id="KW-0479">Metal-binding</keyword>
<dbReference type="EMBL" id="FZOU01000006">
    <property type="protein sequence ID" value="SNT28033.1"/>
    <property type="molecule type" value="Genomic_DNA"/>
</dbReference>
<keyword evidence="4" id="KW-0186">Copper</keyword>
<reference evidence="7 8" key="1">
    <citation type="submission" date="2017-06" db="EMBL/GenBank/DDBJ databases">
        <authorList>
            <person name="Kim H.J."/>
            <person name="Triplett B.A."/>
        </authorList>
    </citation>
    <scope>NUCLEOTIDE SEQUENCE [LARGE SCALE GENOMIC DNA]</scope>
    <source>
        <strain evidence="7 8">DSM 18704</strain>
    </source>
</reference>
<dbReference type="Proteomes" id="UP000198356">
    <property type="component" value="Unassembled WGS sequence"/>
</dbReference>
<dbReference type="InterPro" id="IPR014755">
    <property type="entry name" value="Cu-Rt/internalin_Ig-like"/>
</dbReference>
<evidence type="ECO:0000256" key="3">
    <source>
        <dbReference type="ARBA" id="ARBA00022729"/>
    </source>
</evidence>
<accession>A0A239LDW2</accession>
<evidence type="ECO:0000313" key="7">
    <source>
        <dbReference type="EMBL" id="SNT28033.1"/>
    </source>
</evidence>
<dbReference type="GO" id="GO:0005507">
    <property type="term" value="F:copper ion binding"/>
    <property type="evidence" value="ECO:0007669"/>
    <property type="project" value="InterPro"/>
</dbReference>
<evidence type="ECO:0000313" key="8">
    <source>
        <dbReference type="Proteomes" id="UP000198356"/>
    </source>
</evidence>
<dbReference type="GO" id="GO:0046688">
    <property type="term" value="P:response to copper ion"/>
    <property type="evidence" value="ECO:0007669"/>
    <property type="project" value="InterPro"/>
</dbReference>
<feature type="signal peptide" evidence="5">
    <location>
        <begin position="1"/>
        <end position="21"/>
    </location>
</feature>
<keyword evidence="8" id="KW-1185">Reference proteome</keyword>
<dbReference type="OrthoDB" id="2353937at2"/>
<protein>
    <recommendedName>
        <fullName evidence="6">CopC domain-containing protein</fullName>
    </recommendedName>
</protein>
<dbReference type="Gene3D" id="2.60.40.1220">
    <property type="match status" value="1"/>
</dbReference>
<evidence type="ECO:0000256" key="4">
    <source>
        <dbReference type="ARBA" id="ARBA00023008"/>
    </source>
</evidence>
<dbReference type="PANTHER" id="PTHR34820">
    <property type="entry name" value="INNER MEMBRANE PROTEIN YEBZ"/>
    <property type="match status" value="1"/>
</dbReference>
<name>A0A239LDW2_9BACT</name>
<gene>
    <name evidence="7" type="ORF">SAMN05421770_106286</name>
</gene>
<proteinExistence type="predicted"/>
<keyword evidence="3 5" id="KW-0732">Signal</keyword>
<dbReference type="RefSeq" id="WP_089409596.1">
    <property type="nucleotide sequence ID" value="NZ_FZOU01000006.1"/>
</dbReference>
<organism evidence="7 8">
    <name type="scientific">Granulicella rosea</name>
    <dbReference type="NCBI Taxonomy" id="474952"/>
    <lineage>
        <taxon>Bacteria</taxon>
        <taxon>Pseudomonadati</taxon>
        <taxon>Acidobacteriota</taxon>
        <taxon>Terriglobia</taxon>
        <taxon>Terriglobales</taxon>
        <taxon>Acidobacteriaceae</taxon>
        <taxon>Granulicella</taxon>
    </lineage>
</organism>
<dbReference type="SUPFAM" id="SSF81296">
    <property type="entry name" value="E set domains"/>
    <property type="match status" value="1"/>
</dbReference>
<evidence type="ECO:0000256" key="2">
    <source>
        <dbReference type="ARBA" id="ARBA00022723"/>
    </source>
</evidence>
<feature type="domain" description="CopC" evidence="6">
    <location>
        <begin position="22"/>
        <end position="116"/>
    </location>
</feature>
<dbReference type="InterPro" id="IPR014756">
    <property type="entry name" value="Ig_E-set"/>
</dbReference>
<dbReference type="GO" id="GO:0005886">
    <property type="term" value="C:plasma membrane"/>
    <property type="evidence" value="ECO:0007669"/>
    <property type="project" value="TreeGrafter"/>
</dbReference>
<evidence type="ECO:0000256" key="5">
    <source>
        <dbReference type="SAM" id="SignalP"/>
    </source>
</evidence>
<evidence type="ECO:0000256" key="1">
    <source>
        <dbReference type="ARBA" id="ARBA00004196"/>
    </source>
</evidence>